<evidence type="ECO:0000313" key="20">
    <source>
        <dbReference type="EMBL" id="SDY54241.1"/>
    </source>
</evidence>
<dbReference type="GO" id="GO:0005886">
    <property type="term" value="C:plasma membrane"/>
    <property type="evidence" value="ECO:0007669"/>
    <property type="project" value="UniProtKB-SubCell"/>
</dbReference>
<keyword evidence="15 19" id="KW-0472">Membrane</keyword>
<evidence type="ECO:0000256" key="12">
    <source>
        <dbReference type="ARBA" id="ARBA00022695"/>
    </source>
</evidence>
<evidence type="ECO:0000256" key="2">
    <source>
        <dbReference type="ARBA" id="ARBA00004651"/>
    </source>
</evidence>
<dbReference type="InterPro" id="IPR000374">
    <property type="entry name" value="PC_trans"/>
</dbReference>
<feature type="transmembrane region" description="Helical" evidence="19">
    <location>
        <begin position="112"/>
        <end position="129"/>
    </location>
</feature>
<name>A0A1H3KQ49_9RHOB</name>
<evidence type="ECO:0000256" key="3">
    <source>
        <dbReference type="ARBA" id="ARBA00005119"/>
    </source>
</evidence>
<feature type="transmembrane region" description="Helical" evidence="19">
    <location>
        <begin position="135"/>
        <end position="154"/>
    </location>
</feature>
<keyword evidence="11 18" id="KW-0812">Transmembrane</keyword>
<keyword evidence="21" id="KW-1185">Reference proteome</keyword>
<evidence type="ECO:0000256" key="5">
    <source>
        <dbReference type="ARBA" id="ARBA00010185"/>
    </source>
</evidence>
<organism evidence="20 21">
    <name type="scientific">Lentibacter algarum</name>
    <dbReference type="NCBI Taxonomy" id="576131"/>
    <lineage>
        <taxon>Bacteria</taxon>
        <taxon>Pseudomonadati</taxon>
        <taxon>Pseudomonadota</taxon>
        <taxon>Alphaproteobacteria</taxon>
        <taxon>Rhodobacterales</taxon>
        <taxon>Roseobacteraceae</taxon>
        <taxon>Lentibacter</taxon>
    </lineage>
</organism>
<evidence type="ECO:0000256" key="4">
    <source>
        <dbReference type="ARBA" id="ARBA00005189"/>
    </source>
</evidence>
<feature type="transmembrane region" description="Helical" evidence="19">
    <location>
        <begin position="203"/>
        <end position="223"/>
    </location>
</feature>
<feature type="transmembrane region" description="Helical" evidence="19">
    <location>
        <begin position="250"/>
        <end position="270"/>
    </location>
</feature>
<dbReference type="GeneID" id="78124742"/>
<keyword evidence="8" id="KW-1003">Cell membrane</keyword>
<evidence type="ECO:0000256" key="17">
    <source>
        <dbReference type="ARBA" id="ARBA00023264"/>
    </source>
</evidence>
<dbReference type="Pfam" id="PF01148">
    <property type="entry name" value="CTP_transf_1"/>
    <property type="match status" value="1"/>
</dbReference>
<dbReference type="GO" id="GO:0004605">
    <property type="term" value="F:phosphatidate cytidylyltransferase activity"/>
    <property type="evidence" value="ECO:0007669"/>
    <property type="project" value="UniProtKB-EC"/>
</dbReference>
<evidence type="ECO:0000256" key="10">
    <source>
        <dbReference type="ARBA" id="ARBA00022679"/>
    </source>
</evidence>
<dbReference type="RefSeq" id="WP_089890803.1">
    <property type="nucleotide sequence ID" value="NZ_CALJFH010000012.1"/>
</dbReference>
<reference evidence="20 21" key="1">
    <citation type="submission" date="2016-10" db="EMBL/GenBank/DDBJ databases">
        <authorList>
            <person name="de Groot N.N."/>
        </authorList>
    </citation>
    <scope>NUCLEOTIDE SEQUENCE [LARGE SCALE GENOMIC DNA]</scope>
    <source>
        <strain evidence="20 21">DSM 24677</strain>
    </source>
</reference>
<accession>A0A1H3KQ49</accession>
<keyword evidence="17" id="KW-1208">Phospholipid metabolism</keyword>
<dbReference type="PANTHER" id="PTHR46382:SF1">
    <property type="entry name" value="PHOSPHATIDATE CYTIDYLYLTRANSFERASE"/>
    <property type="match status" value="1"/>
</dbReference>
<evidence type="ECO:0000256" key="19">
    <source>
        <dbReference type="SAM" id="Phobius"/>
    </source>
</evidence>
<keyword evidence="10 18" id="KW-0808">Transferase</keyword>
<dbReference type="STRING" id="576131.SAMN05444486_102680"/>
<evidence type="ECO:0000256" key="7">
    <source>
        <dbReference type="ARBA" id="ARBA00019373"/>
    </source>
</evidence>
<evidence type="ECO:0000256" key="14">
    <source>
        <dbReference type="ARBA" id="ARBA00023098"/>
    </source>
</evidence>
<dbReference type="UniPathway" id="UPA00557">
    <property type="reaction ID" value="UER00614"/>
</dbReference>
<evidence type="ECO:0000256" key="16">
    <source>
        <dbReference type="ARBA" id="ARBA00023209"/>
    </source>
</evidence>
<dbReference type="EC" id="2.7.7.41" evidence="6 18"/>
<evidence type="ECO:0000256" key="13">
    <source>
        <dbReference type="ARBA" id="ARBA00022989"/>
    </source>
</evidence>
<feature type="transmembrane region" description="Helical" evidence="19">
    <location>
        <begin position="73"/>
        <end position="105"/>
    </location>
</feature>
<keyword evidence="13 19" id="KW-1133">Transmembrane helix</keyword>
<evidence type="ECO:0000256" key="15">
    <source>
        <dbReference type="ARBA" id="ARBA00023136"/>
    </source>
</evidence>
<comment type="pathway">
    <text evidence="4">Lipid metabolism.</text>
</comment>
<gene>
    <name evidence="20" type="ORF">SAMN05444486_102680</name>
</gene>
<evidence type="ECO:0000256" key="1">
    <source>
        <dbReference type="ARBA" id="ARBA00001698"/>
    </source>
</evidence>
<evidence type="ECO:0000256" key="9">
    <source>
        <dbReference type="ARBA" id="ARBA00022516"/>
    </source>
</evidence>
<dbReference type="PROSITE" id="PS01315">
    <property type="entry name" value="CDS"/>
    <property type="match status" value="1"/>
</dbReference>
<dbReference type="Proteomes" id="UP000199026">
    <property type="component" value="Unassembled WGS sequence"/>
</dbReference>
<dbReference type="EMBL" id="FNPR01000002">
    <property type="protein sequence ID" value="SDY54241.1"/>
    <property type="molecule type" value="Genomic_DNA"/>
</dbReference>
<evidence type="ECO:0000256" key="11">
    <source>
        <dbReference type="ARBA" id="ARBA00022692"/>
    </source>
</evidence>
<comment type="similarity">
    <text evidence="5 18">Belongs to the CDS family.</text>
</comment>
<protein>
    <recommendedName>
        <fullName evidence="7 18">Phosphatidate cytidylyltransferase</fullName>
        <ecNumber evidence="6 18">2.7.7.41</ecNumber>
    </recommendedName>
</protein>
<evidence type="ECO:0000256" key="18">
    <source>
        <dbReference type="RuleBase" id="RU003938"/>
    </source>
</evidence>
<evidence type="ECO:0000256" key="6">
    <source>
        <dbReference type="ARBA" id="ARBA00012487"/>
    </source>
</evidence>
<evidence type="ECO:0000313" key="21">
    <source>
        <dbReference type="Proteomes" id="UP000199026"/>
    </source>
</evidence>
<feature type="transmembrane region" description="Helical" evidence="19">
    <location>
        <begin position="20"/>
        <end position="53"/>
    </location>
</feature>
<keyword evidence="16" id="KW-0594">Phospholipid biosynthesis</keyword>
<sequence length="271" mass="27999">MTKTAEPTAGKWGDLRLRLISAAVMAVVAGIDIWLGGPWFLALLALISAGMVWEAARLGGALSGPLRDVALPIAGGAAVGAGAWIGVPVGFALLGLVAGAVWALAARLKHRLAFYAFFCMIAALALYGIRDMFGIVVLVWVIGVVIASDVMGYFAGRVFGGPKFWPKVSPKKTWSGTVAGWVGAALLGWVLNAKLVAGGLDLPISLVLFSVILAFAAQIGDIVESALKRKAGIKDSSSLIPGHGGVLDRFDGMIGAALVFFPVLFVAGLMG</sequence>
<dbReference type="AlphaFoldDB" id="A0A1H3KQ49"/>
<dbReference type="PANTHER" id="PTHR46382">
    <property type="entry name" value="PHOSPHATIDATE CYTIDYLYLTRANSFERASE"/>
    <property type="match status" value="1"/>
</dbReference>
<dbReference type="GO" id="GO:0016024">
    <property type="term" value="P:CDP-diacylglycerol biosynthetic process"/>
    <property type="evidence" value="ECO:0007669"/>
    <property type="project" value="UniProtKB-UniPathway"/>
</dbReference>
<comment type="catalytic activity">
    <reaction evidence="1 18">
        <text>a 1,2-diacyl-sn-glycero-3-phosphate + CTP + H(+) = a CDP-1,2-diacyl-sn-glycerol + diphosphate</text>
        <dbReference type="Rhea" id="RHEA:16229"/>
        <dbReference type="ChEBI" id="CHEBI:15378"/>
        <dbReference type="ChEBI" id="CHEBI:33019"/>
        <dbReference type="ChEBI" id="CHEBI:37563"/>
        <dbReference type="ChEBI" id="CHEBI:58332"/>
        <dbReference type="ChEBI" id="CHEBI:58608"/>
        <dbReference type="EC" id="2.7.7.41"/>
    </reaction>
</comment>
<keyword evidence="14" id="KW-0443">Lipid metabolism</keyword>
<keyword evidence="12 18" id="KW-0548">Nucleotidyltransferase</keyword>
<comment type="pathway">
    <text evidence="3 18">Phospholipid metabolism; CDP-diacylglycerol biosynthesis; CDP-diacylglycerol from sn-glycerol 3-phosphate: step 3/3.</text>
</comment>
<evidence type="ECO:0000256" key="8">
    <source>
        <dbReference type="ARBA" id="ARBA00022475"/>
    </source>
</evidence>
<keyword evidence="9" id="KW-0444">Lipid biosynthesis</keyword>
<comment type="subcellular location">
    <subcellularLocation>
        <location evidence="2">Cell membrane</location>
        <topology evidence="2">Multi-pass membrane protein</topology>
    </subcellularLocation>
</comment>
<proteinExistence type="inferred from homology"/>
<dbReference type="OrthoDB" id="9799199at2"/>